<reference evidence="6" key="1">
    <citation type="submission" date="2022-10" db="EMBL/GenBank/DDBJ databases">
        <authorList>
            <person name="Koch H."/>
        </authorList>
    </citation>
    <scope>NUCLEOTIDE SEQUENCE</scope>
    <source>
        <strain evidence="6">DNF</strain>
    </source>
</reference>
<dbReference type="PANTHER" id="PTHR10916:SF0">
    <property type="entry name" value="LARGE RIBOSOMAL SUBUNIT PROTEIN UL29C"/>
    <property type="match status" value="1"/>
</dbReference>
<dbReference type="GO" id="GO:0022625">
    <property type="term" value="C:cytosolic large ribosomal subunit"/>
    <property type="evidence" value="ECO:0007669"/>
    <property type="project" value="TreeGrafter"/>
</dbReference>
<dbReference type="CDD" id="cd00427">
    <property type="entry name" value="Ribosomal_L29_HIP"/>
    <property type="match status" value="1"/>
</dbReference>
<dbReference type="InterPro" id="IPR018254">
    <property type="entry name" value="Ribosomal_uL29_CS"/>
</dbReference>
<dbReference type="HAMAP" id="MF_00374">
    <property type="entry name" value="Ribosomal_uL29"/>
    <property type="match status" value="1"/>
</dbReference>
<dbReference type="Pfam" id="PF00831">
    <property type="entry name" value="Ribosomal_L29"/>
    <property type="match status" value="1"/>
</dbReference>
<keyword evidence="7" id="KW-1185">Reference proteome</keyword>
<evidence type="ECO:0000256" key="4">
    <source>
        <dbReference type="ARBA" id="ARBA00035204"/>
    </source>
</evidence>
<dbReference type="GO" id="GO:0006412">
    <property type="term" value="P:translation"/>
    <property type="evidence" value="ECO:0007669"/>
    <property type="project" value="UniProtKB-UniRule"/>
</dbReference>
<organism evidence="6 7">
    <name type="scientific">Nitrospira tepida</name>
    <dbReference type="NCBI Taxonomy" id="2973512"/>
    <lineage>
        <taxon>Bacteria</taxon>
        <taxon>Pseudomonadati</taxon>
        <taxon>Nitrospirota</taxon>
        <taxon>Nitrospiria</taxon>
        <taxon>Nitrospirales</taxon>
        <taxon>Nitrospiraceae</taxon>
        <taxon>Nitrospira</taxon>
    </lineage>
</organism>
<dbReference type="InterPro" id="IPR001854">
    <property type="entry name" value="Ribosomal_uL29"/>
</dbReference>
<dbReference type="PROSITE" id="PS00579">
    <property type="entry name" value="RIBOSOMAL_L29"/>
    <property type="match status" value="1"/>
</dbReference>
<evidence type="ECO:0000256" key="1">
    <source>
        <dbReference type="ARBA" id="ARBA00009254"/>
    </source>
</evidence>
<dbReference type="Proteomes" id="UP001179121">
    <property type="component" value="Chromosome"/>
</dbReference>
<evidence type="ECO:0000313" key="6">
    <source>
        <dbReference type="EMBL" id="CAI4031238.1"/>
    </source>
</evidence>
<evidence type="ECO:0000256" key="5">
    <source>
        <dbReference type="HAMAP-Rule" id="MF_00374"/>
    </source>
</evidence>
<dbReference type="InterPro" id="IPR050063">
    <property type="entry name" value="Ribosomal_protein_uL29"/>
</dbReference>
<dbReference type="Gene3D" id="1.10.287.310">
    <property type="match status" value="1"/>
</dbReference>
<keyword evidence="3 5" id="KW-0687">Ribonucleoprotein</keyword>
<comment type="similarity">
    <text evidence="1 5">Belongs to the universal ribosomal protein uL29 family.</text>
</comment>
<dbReference type="EMBL" id="OX365700">
    <property type="protein sequence ID" value="CAI4031238.1"/>
    <property type="molecule type" value="Genomic_DNA"/>
</dbReference>
<name>A0AA86MY86_9BACT</name>
<sequence>MDAKDVRGLTDEELREKERQLQQELFNYRFQMATGRLENPMLVRKTRRDLARVKGIRREAALAKKTL</sequence>
<dbReference type="GO" id="GO:0003735">
    <property type="term" value="F:structural constituent of ribosome"/>
    <property type="evidence" value="ECO:0007669"/>
    <property type="project" value="InterPro"/>
</dbReference>
<dbReference type="AlphaFoldDB" id="A0AA86MY86"/>
<dbReference type="SUPFAM" id="SSF46561">
    <property type="entry name" value="Ribosomal protein L29 (L29p)"/>
    <property type="match status" value="1"/>
</dbReference>
<dbReference type="RefSeq" id="WP_289268176.1">
    <property type="nucleotide sequence ID" value="NZ_OX365700.1"/>
</dbReference>
<gene>
    <name evidence="5" type="primary">rpmC</name>
    <name evidence="6" type="ORF">DNFV4_01667</name>
</gene>
<keyword evidence="2 5" id="KW-0689">Ribosomal protein</keyword>
<evidence type="ECO:0000256" key="3">
    <source>
        <dbReference type="ARBA" id="ARBA00023274"/>
    </source>
</evidence>
<dbReference type="FunFam" id="1.10.287.310:FF:000001">
    <property type="entry name" value="50S ribosomal protein L29"/>
    <property type="match status" value="1"/>
</dbReference>
<dbReference type="KEGG" id="nti:DNFV4_01667"/>
<dbReference type="NCBIfam" id="TIGR00012">
    <property type="entry name" value="L29"/>
    <property type="match status" value="1"/>
</dbReference>
<evidence type="ECO:0000313" key="7">
    <source>
        <dbReference type="Proteomes" id="UP001179121"/>
    </source>
</evidence>
<evidence type="ECO:0000256" key="2">
    <source>
        <dbReference type="ARBA" id="ARBA00022980"/>
    </source>
</evidence>
<protein>
    <recommendedName>
        <fullName evidence="4 5">Large ribosomal subunit protein uL29</fullName>
    </recommendedName>
</protein>
<proteinExistence type="inferred from homology"/>
<dbReference type="InterPro" id="IPR036049">
    <property type="entry name" value="Ribosomal_uL29_sf"/>
</dbReference>
<dbReference type="PANTHER" id="PTHR10916">
    <property type="entry name" value="60S RIBOSOMAL PROTEIN L35/50S RIBOSOMAL PROTEIN L29"/>
    <property type="match status" value="1"/>
</dbReference>
<accession>A0AA86MY86</accession>